<reference evidence="3" key="1">
    <citation type="journal article" date="2019" name="Int. J. Syst. Evol. Microbiol.">
        <title>The Global Catalogue of Microorganisms (GCM) 10K type strain sequencing project: providing services to taxonomists for standard genome sequencing and annotation.</title>
        <authorList>
            <consortium name="The Broad Institute Genomics Platform"/>
            <consortium name="The Broad Institute Genome Sequencing Center for Infectious Disease"/>
            <person name="Wu L."/>
            <person name="Ma J."/>
        </authorList>
    </citation>
    <scope>NUCLEOTIDE SEQUENCE [LARGE SCALE GENOMIC DNA]</scope>
    <source>
        <strain evidence="3">CGMCC 4.7645</strain>
    </source>
</reference>
<dbReference type="EMBL" id="JBHUKR010000024">
    <property type="protein sequence ID" value="MFD2421943.1"/>
    <property type="molecule type" value="Genomic_DNA"/>
</dbReference>
<evidence type="ECO:0000313" key="3">
    <source>
        <dbReference type="Proteomes" id="UP001597417"/>
    </source>
</evidence>
<feature type="transmembrane region" description="Helical" evidence="1">
    <location>
        <begin position="57"/>
        <end position="83"/>
    </location>
</feature>
<dbReference type="RefSeq" id="WP_378270791.1">
    <property type="nucleotide sequence ID" value="NZ_JBHUKR010000024.1"/>
</dbReference>
<comment type="caution">
    <text evidence="2">The sequence shown here is derived from an EMBL/GenBank/DDBJ whole genome shotgun (WGS) entry which is preliminary data.</text>
</comment>
<evidence type="ECO:0000313" key="2">
    <source>
        <dbReference type="EMBL" id="MFD2421943.1"/>
    </source>
</evidence>
<organism evidence="2 3">
    <name type="scientific">Amycolatopsis pigmentata</name>
    <dbReference type="NCBI Taxonomy" id="450801"/>
    <lineage>
        <taxon>Bacteria</taxon>
        <taxon>Bacillati</taxon>
        <taxon>Actinomycetota</taxon>
        <taxon>Actinomycetes</taxon>
        <taxon>Pseudonocardiales</taxon>
        <taxon>Pseudonocardiaceae</taxon>
        <taxon>Amycolatopsis</taxon>
    </lineage>
</organism>
<dbReference type="Proteomes" id="UP001597417">
    <property type="component" value="Unassembled WGS sequence"/>
</dbReference>
<keyword evidence="3" id="KW-1185">Reference proteome</keyword>
<evidence type="ECO:0008006" key="4">
    <source>
        <dbReference type="Google" id="ProtNLM"/>
    </source>
</evidence>
<protein>
    <recommendedName>
        <fullName evidence="4">TrbC/VIRB2 family protein</fullName>
    </recommendedName>
</protein>
<keyword evidence="1" id="KW-1133">Transmembrane helix</keyword>
<gene>
    <name evidence="2" type="ORF">ACFSXZ_37010</name>
</gene>
<feature type="transmembrane region" description="Helical" evidence="1">
    <location>
        <begin position="28"/>
        <end position="45"/>
    </location>
</feature>
<accession>A0ABW5G3N8</accession>
<evidence type="ECO:0000256" key="1">
    <source>
        <dbReference type="SAM" id="Phobius"/>
    </source>
</evidence>
<keyword evidence="1" id="KW-0812">Transmembrane</keyword>
<sequence>MTTMMTAVQLAAGEIKTRGVQQWMLDNIIPLVLLAVALLLLWLGGGKGDNAGVMRRLAGVVIALAIIGLAVSGLGVNVGQWLAGLFTG</sequence>
<keyword evidence="1" id="KW-0472">Membrane</keyword>
<name>A0ABW5G3N8_9PSEU</name>
<proteinExistence type="predicted"/>